<dbReference type="AlphaFoldDB" id="A0A6A4HJS7"/>
<dbReference type="GO" id="GO:0003677">
    <property type="term" value="F:DNA binding"/>
    <property type="evidence" value="ECO:0007669"/>
    <property type="project" value="UniProtKB-KW"/>
</dbReference>
<evidence type="ECO:0000256" key="7">
    <source>
        <dbReference type="SAM" id="MobiDB-lite"/>
    </source>
</evidence>
<evidence type="ECO:0000313" key="9">
    <source>
        <dbReference type="EMBL" id="KAE9397960.1"/>
    </source>
</evidence>
<dbReference type="GO" id="GO:0003700">
    <property type="term" value="F:DNA-binding transcription factor activity"/>
    <property type="evidence" value="ECO:0007669"/>
    <property type="project" value="TreeGrafter"/>
</dbReference>
<evidence type="ECO:0000256" key="3">
    <source>
        <dbReference type="ARBA" id="ARBA00023159"/>
    </source>
</evidence>
<protein>
    <recommendedName>
        <fullName evidence="8">BHLH domain-containing protein</fullName>
    </recommendedName>
</protein>
<dbReference type="SUPFAM" id="SSF47459">
    <property type="entry name" value="HLH, helix-loop-helix DNA-binding domain"/>
    <property type="match status" value="1"/>
</dbReference>
<sequence>MTLGISIPSPTARGSPASDDSSSIHTPVSPSFAELPQNASASGNSSKSGPSTSNKRKPSRRANTAERRATHNAVERARRETLNGRFLDLAALLPNLSQIRRPSKSAIVNSSIAHVHASRRHRQLASRELRLLKLEADALRRELNEWRDRAAIPRVQEPARGDGFSMVLSGEIEILPVPELDDEEGDYPYAEEETAPYPGGTPTSEQEAYEFNASQMNPNVHQNIPHRPPSGGFEMPIEQQMMRRPSGPMVAAPAGMAVDNPAMGIMYNGMGGVSYPTSFTVPDMNQGKWGPGPNVNEQDIISRRSSIVAGSDVRRGRDRAMSASSSGSGAPYYEAGWNPAMGGMPPNMGPKHGYDEWRWKHGEWRSCVCEDDVDSGSITYVRYTPPRTALLIFMPIIPYDVVFALYRYPSKQLPILASRIYLPLLPQFPQPWFTLLVCMVLMKRTHVRTLYI</sequence>
<keyword evidence="3" id="KW-0010">Activator</keyword>
<evidence type="ECO:0000259" key="8">
    <source>
        <dbReference type="PROSITE" id="PS50888"/>
    </source>
</evidence>
<evidence type="ECO:0000256" key="6">
    <source>
        <dbReference type="SAM" id="Coils"/>
    </source>
</evidence>
<dbReference type="Proteomes" id="UP000799118">
    <property type="component" value="Unassembled WGS sequence"/>
</dbReference>
<keyword evidence="1" id="KW-0805">Transcription regulation</keyword>
<dbReference type="InterPro" id="IPR011598">
    <property type="entry name" value="bHLH_dom"/>
</dbReference>
<evidence type="ECO:0000256" key="5">
    <source>
        <dbReference type="ARBA" id="ARBA00023242"/>
    </source>
</evidence>
<keyword evidence="10" id="KW-1185">Reference proteome</keyword>
<gene>
    <name evidence="9" type="ORF">BT96DRAFT_46038</name>
</gene>
<dbReference type="InterPro" id="IPR036638">
    <property type="entry name" value="HLH_DNA-bd_sf"/>
</dbReference>
<accession>A0A6A4HJS7</accession>
<feature type="compositionally biased region" description="Acidic residues" evidence="7">
    <location>
        <begin position="181"/>
        <end position="194"/>
    </location>
</feature>
<name>A0A6A4HJS7_9AGAR</name>
<feature type="domain" description="BHLH" evidence="8">
    <location>
        <begin position="66"/>
        <end position="118"/>
    </location>
</feature>
<dbReference type="EMBL" id="ML769489">
    <property type="protein sequence ID" value="KAE9397960.1"/>
    <property type="molecule type" value="Genomic_DNA"/>
</dbReference>
<dbReference type="GO" id="GO:0045944">
    <property type="term" value="P:positive regulation of transcription by RNA polymerase II"/>
    <property type="evidence" value="ECO:0007669"/>
    <property type="project" value="TreeGrafter"/>
</dbReference>
<dbReference type="GO" id="GO:0046983">
    <property type="term" value="F:protein dimerization activity"/>
    <property type="evidence" value="ECO:0007669"/>
    <property type="project" value="InterPro"/>
</dbReference>
<keyword evidence="6" id="KW-0175">Coiled coil</keyword>
<dbReference type="SMART" id="SM00353">
    <property type="entry name" value="HLH"/>
    <property type="match status" value="1"/>
</dbReference>
<keyword evidence="5" id="KW-0539">Nucleus</keyword>
<keyword evidence="2" id="KW-0238">DNA-binding</keyword>
<dbReference type="PANTHER" id="PTHR10328">
    <property type="entry name" value="PROTEIN MAX MYC-ASSOCIATED FACTOR X"/>
    <property type="match status" value="1"/>
</dbReference>
<evidence type="ECO:0000256" key="4">
    <source>
        <dbReference type="ARBA" id="ARBA00023163"/>
    </source>
</evidence>
<evidence type="ECO:0000256" key="1">
    <source>
        <dbReference type="ARBA" id="ARBA00023015"/>
    </source>
</evidence>
<dbReference type="Pfam" id="PF00010">
    <property type="entry name" value="HLH"/>
    <property type="match status" value="1"/>
</dbReference>
<dbReference type="Gene3D" id="4.10.280.10">
    <property type="entry name" value="Helix-loop-helix DNA-binding domain"/>
    <property type="match status" value="1"/>
</dbReference>
<proteinExistence type="predicted"/>
<organism evidence="9 10">
    <name type="scientific">Gymnopus androsaceus JB14</name>
    <dbReference type="NCBI Taxonomy" id="1447944"/>
    <lineage>
        <taxon>Eukaryota</taxon>
        <taxon>Fungi</taxon>
        <taxon>Dikarya</taxon>
        <taxon>Basidiomycota</taxon>
        <taxon>Agaricomycotina</taxon>
        <taxon>Agaricomycetes</taxon>
        <taxon>Agaricomycetidae</taxon>
        <taxon>Agaricales</taxon>
        <taxon>Marasmiineae</taxon>
        <taxon>Omphalotaceae</taxon>
        <taxon>Gymnopus</taxon>
    </lineage>
</organism>
<feature type="coiled-coil region" evidence="6">
    <location>
        <begin position="122"/>
        <end position="149"/>
    </location>
</feature>
<dbReference type="OrthoDB" id="8964853at2759"/>
<dbReference type="GO" id="GO:0090575">
    <property type="term" value="C:RNA polymerase II transcription regulator complex"/>
    <property type="evidence" value="ECO:0007669"/>
    <property type="project" value="TreeGrafter"/>
</dbReference>
<feature type="compositionally biased region" description="Basic and acidic residues" evidence="7">
    <location>
        <begin position="63"/>
        <end position="75"/>
    </location>
</feature>
<keyword evidence="4" id="KW-0804">Transcription</keyword>
<dbReference type="PANTHER" id="PTHR10328:SF3">
    <property type="entry name" value="PROTEIN MAX"/>
    <property type="match status" value="1"/>
</dbReference>
<feature type="region of interest" description="Disordered" evidence="7">
    <location>
        <begin position="1"/>
        <end position="75"/>
    </location>
</feature>
<evidence type="ECO:0000313" key="10">
    <source>
        <dbReference type="Proteomes" id="UP000799118"/>
    </source>
</evidence>
<reference evidence="9" key="1">
    <citation type="journal article" date="2019" name="Environ. Microbiol.">
        <title>Fungal ecological strategies reflected in gene transcription - a case study of two litter decomposers.</title>
        <authorList>
            <person name="Barbi F."/>
            <person name="Kohler A."/>
            <person name="Barry K."/>
            <person name="Baskaran P."/>
            <person name="Daum C."/>
            <person name="Fauchery L."/>
            <person name="Ihrmark K."/>
            <person name="Kuo A."/>
            <person name="LaButti K."/>
            <person name="Lipzen A."/>
            <person name="Morin E."/>
            <person name="Grigoriev I.V."/>
            <person name="Henrissat B."/>
            <person name="Lindahl B."/>
            <person name="Martin F."/>
        </authorList>
    </citation>
    <scope>NUCLEOTIDE SEQUENCE</scope>
    <source>
        <strain evidence="9">JB14</strain>
    </source>
</reference>
<dbReference type="PROSITE" id="PS50888">
    <property type="entry name" value="BHLH"/>
    <property type="match status" value="1"/>
</dbReference>
<feature type="region of interest" description="Disordered" evidence="7">
    <location>
        <begin position="181"/>
        <end position="203"/>
    </location>
</feature>
<feature type="compositionally biased region" description="Low complexity" evidence="7">
    <location>
        <begin position="39"/>
        <end position="53"/>
    </location>
</feature>
<evidence type="ECO:0000256" key="2">
    <source>
        <dbReference type="ARBA" id="ARBA00023125"/>
    </source>
</evidence>
<feature type="compositionally biased region" description="Polar residues" evidence="7">
    <location>
        <begin position="18"/>
        <end position="29"/>
    </location>
</feature>